<dbReference type="Proteomes" id="UP001589619">
    <property type="component" value="Unassembled WGS sequence"/>
</dbReference>
<evidence type="ECO:0000313" key="1">
    <source>
        <dbReference type="EMBL" id="MFB9752144.1"/>
    </source>
</evidence>
<proteinExistence type="predicted"/>
<accession>A0ABV5VV21</accession>
<comment type="caution">
    <text evidence="1">The sequence shown here is derived from an EMBL/GenBank/DDBJ whole genome shotgun (WGS) entry which is preliminary data.</text>
</comment>
<name>A0ABV5VV21_9BACL</name>
<dbReference type="EMBL" id="JBHMAG010000009">
    <property type="protein sequence ID" value="MFB9752144.1"/>
    <property type="molecule type" value="Genomic_DNA"/>
</dbReference>
<protein>
    <submittedName>
        <fullName evidence="1">Uncharacterized protein</fullName>
    </submittedName>
</protein>
<sequence length="79" mass="8945">MEKSESVNWSGRVMVESPESPLTFLVSAPMKWLYSWGRFDLRDALGKLVCFTNPISSGQKKPAVRTWGELLDKEGIKLD</sequence>
<reference evidence="1 2" key="1">
    <citation type="submission" date="2024-09" db="EMBL/GenBank/DDBJ databases">
        <authorList>
            <person name="Sun Q."/>
            <person name="Mori K."/>
        </authorList>
    </citation>
    <scope>NUCLEOTIDE SEQUENCE [LARGE SCALE GENOMIC DNA]</scope>
    <source>
        <strain evidence="1 2">JCM 12520</strain>
    </source>
</reference>
<organism evidence="1 2">
    <name type="scientific">Paenibacillus hodogayensis</name>
    <dbReference type="NCBI Taxonomy" id="279208"/>
    <lineage>
        <taxon>Bacteria</taxon>
        <taxon>Bacillati</taxon>
        <taxon>Bacillota</taxon>
        <taxon>Bacilli</taxon>
        <taxon>Bacillales</taxon>
        <taxon>Paenibacillaceae</taxon>
        <taxon>Paenibacillus</taxon>
    </lineage>
</organism>
<keyword evidence="2" id="KW-1185">Reference proteome</keyword>
<dbReference type="RefSeq" id="WP_344910905.1">
    <property type="nucleotide sequence ID" value="NZ_BAAAYO010000010.1"/>
</dbReference>
<gene>
    <name evidence="1" type="ORF">ACFFNY_11315</name>
</gene>
<evidence type="ECO:0000313" key="2">
    <source>
        <dbReference type="Proteomes" id="UP001589619"/>
    </source>
</evidence>